<dbReference type="PANTHER" id="PTHR43133">
    <property type="entry name" value="RNA POLYMERASE ECF-TYPE SIGMA FACTO"/>
    <property type="match status" value="1"/>
</dbReference>
<dbReference type="InterPro" id="IPR013325">
    <property type="entry name" value="RNA_pol_sigma_r2"/>
</dbReference>
<evidence type="ECO:0000313" key="8">
    <source>
        <dbReference type="Proteomes" id="UP000198625"/>
    </source>
</evidence>
<dbReference type="SUPFAM" id="SSF52058">
    <property type="entry name" value="L domain-like"/>
    <property type="match status" value="1"/>
</dbReference>
<keyword evidence="4" id="KW-0804">Transcription</keyword>
<dbReference type="InterPro" id="IPR007627">
    <property type="entry name" value="RNA_pol_sigma70_r2"/>
</dbReference>
<evidence type="ECO:0000313" key="7">
    <source>
        <dbReference type="EMBL" id="SDY80048.1"/>
    </source>
</evidence>
<dbReference type="InterPro" id="IPR039425">
    <property type="entry name" value="RNA_pol_sigma-70-like"/>
</dbReference>
<dbReference type="GO" id="GO:0016987">
    <property type="term" value="F:sigma factor activity"/>
    <property type="evidence" value="ECO:0007669"/>
    <property type="project" value="UniProtKB-KW"/>
</dbReference>
<comment type="similarity">
    <text evidence="1">Belongs to the sigma-70 factor family. ECF subfamily.</text>
</comment>
<dbReference type="InterPro" id="IPR032675">
    <property type="entry name" value="LRR_dom_sf"/>
</dbReference>
<proteinExistence type="inferred from homology"/>
<name>A0A1H3MUC4_9FIRM</name>
<evidence type="ECO:0000256" key="4">
    <source>
        <dbReference type="ARBA" id="ARBA00023163"/>
    </source>
</evidence>
<dbReference type="InterPro" id="IPR013324">
    <property type="entry name" value="RNA_pol_sigma_r3/r4-like"/>
</dbReference>
<dbReference type="CDD" id="cd06171">
    <property type="entry name" value="Sigma70_r4"/>
    <property type="match status" value="1"/>
</dbReference>
<dbReference type="InterPro" id="IPR036388">
    <property type="entry name" value="WH-like_DNA-bd_sf"/>
</dbReference>
<dbReference type="InterPro" id="IPR014284">
    <property type="entry name" value="RNA_pol_sigma-70_dom"/>
</dbReference>
<evidence type="ECO:0000256" key="3">
    <source>
        <dbReference type="ARBA" id="ARBA00023082"/>
    </source>
</evidence>
<evidence type="ECO:0000259" key="5">
    <source>
        <dbReference type="Pfam" id="PF04542"/>
    </source>
</evidence>
<dbReference type="GO" id="GO:0006352">
    <property type="term" value="P:DNA-templated transcription initiation"/>
    <property type="evidence" value="ECO:0007669"/>
    <property type="project" value="InterPro"/>
</dbReference>
<dbReference type="STRING" id="415015.SAMN05660462_00915"/>
<dbReference type="Gene3D" id="1.10.1740.10">
    <property type="match status" value="1"/>
</dbReference>
<evidence type="ECO:0000256" key="1">
    <source>
        <dbReference type="ARBA" id="ARBA00010641"/>
    </source>
</evidence>
<reference evidence="8" key="1">
    <citation type="submission" date="2016-10" db="EMBL/GenBank/DDBJ databases">
        <authorList>
            <person name="Varghese N."/>
            <person name="Submissions S."/>
        </authorList>
    </citation>
    <scope>NUCLEOTIDE SEQUENCE [LARGE SCALE GENOMIC DNA]</scope>
    <source>
        <strain evidence="8">DSM 21650</strain>
    </source>
</reference>
<dbReference type="NCBIfam" id="TIGR02937">
    <property type="entry name" value="sigma70-ECF"/>
    <property type="match status" value="1"/>
</dbReference>
<feature type="domain" description="RNA polymerase sigma-70 region 2" evidence="5">
    <location>
        <begin position="31"/>
        <end position="87"/>
    </location>
</feature>
<dbReference type="SUPFAM" id="SSF88659">
    <property type="entry name" value="Sigma3 and sigma4 domains of RNA polymerase sigma factors"/>
    <property type="match status" value="1"/>
</dbReference>
<dbReference type="SUPFAM" id="SSF88946">
    <property type="entry name" value="Sigma2 domain of RNA polymerase sigma factors"/>
    <property type="match status" value="1"/>
</dbReference>
<dbReference type="OrthoDB" id="9784984at2"/>
<evidence type="ECO:0000256" key="2">
    <source>
        <dbReference type="ARBA" id="ARBA00023015"/>
    </source>
</evidence>
<keyword evidence="8" id="KW-1185">Reference proteome</keyword>
<dbReference type="EMBL" id="FNQE01000008">
    <property type="protein sequence ID" value="SDY80048.1"/>
    <property type="molecule type" value="Genomic_DNA"/>
</dbReference>
<accession>A0A1H3MUC4</accession>
<dbReference type="InterPro" id="IPR013249">
    <property type="entry name" value="RNA_pol_sigma70_r4_t2"/>
</dbReference>
<protein>
    <submittedName>
        <fullName evidence="7">RNA polymerase sigma factor, sigma-70 family</fullName>
    </submittedName>
</protein>
<dbReference type="Proteomes" id="UP000198625">
    <property type="component" value="Unassembled WGS sequence"/>
</dbReference>
<dbReference type="Pfam" id="PF04542">
    <property type="entry name" value="Sigma70_r2"/>
    <property type="match status" value="1"/>
</dbReference>
<evidence type="ECO:0000259" key="6">
    <source>
        <dbReference type="Pfam" id="PF08281"/>
    </source>
</evidence>
<organism evidence="7 8">
    <name type="scientific">Proteiniborus ethanoligenes</name>
    <dbReference type="NCBI Taxonomy" id="415015"/>
    <lineage>
        <taxon>Bacteria</taxon>
        <taxon>Bacillati</taxon>
        <taxon>Bacillota</taxon>
        <taxon>Clostridia</taxon>
        <taxon>Eubacteriales</taxon>
        <taxon>Proteiniborus</taxon>
    </lineage>
</organism>
<keyword evidence="2" id="KW-0805">Transcription regulation</keyword>
<feature type="domain" description="RNA polymerase sigma factor 70 region 4 type 2" evidence="6">
    <location>
        <begin position="127"/>
        <end position="177"/>
    </location>
</feature>
<dbReference type="Pfam" id="PF08281">
    <property type="entry name" value="Sigma70_r4_2"/>
    <property type="match status" value="1"/>
</dbReference>
<keyword evidence="3" id="KW-0731">Sigma factor</keyword>
<dbReference type="Gene3D" id="1.10.10.10">
    <property type="entry name" value="Winged helix-like DNA-binding domain superfamily/Winged helix DNA-binding domain"/>
    <property type="match status" value="1"/>
</dbReference>
<dbReference type="PANTHER" id="PTHR43133:SF51">
    <property type="entry name" value="RNA POLYMERASE SIGMA FACTOR"/>
    <property type="match status" value="1"/>
</dbReference>
<dbReference type="Gene3D" id="3.80.10.10">
    <property type="entry name" value="Ribonuclease Inhibitor"/>
    <property type="match status" value="1"/>
</dbReference>
<dbReference type="AlphaFoldDB" id="A0A1H3MUC4"/>
<sequence>MVEELSLAQLVSKAQGGEASAFEKVYSLTNNKIYYLALKMVKNPDDALDIVQDSYIAAFSKINTLQNPEAFLSWMYRITANNCNKFFINNKKTIFFNNEDDNPLDNISEENYEFLPQDAIDNAESRRLIMNIVDNLPDAQRTCIILYYFSEMSVSEIAEIMECSEGTIKSRLNYGRKYIKQAVLDLEEKEGTRLYTFLPFGAIAALFQDIPEDTFSSTQYTGRMWDEISSRISKPGTTTVSTVAGSTASGAAKAGILATIKAKVIAGIIGVTVAVSGATMIVNSSPALSFEDPAFEAGIRAAINRPTGEIYKKDLEKVWGMEVTEEGFKFVQGHEEHLTWLSEEPSGSIEKTYSLKDAMYLNKLDYFAINNVSIDTFEPLSATGVKNLILSNADADDWDSLGSLSDLNNLHISYSLEPPFNKLPSMSGLKELKSFRMSPNYMDDNIVPMDISSISEAESLVMLELSGVIIKDLSPLSKLKKLKALELNSVTIYDVTPLAGLNQLMAISIGSTQQIEGRETFRSLPALEILQVYDSPGISLSEDEWAKRQMDIEGVVVNYNHFGRNIGEEYRAVMNKIHESIKR</sequence>
<gene>
    <name evidence="7" type="ORF">SAMN05660462_00915</name>
</gene>
<dbReference type="RefSeq" id="WP_091727841.1">
    <property type="nucleotide sequence ID" value="NZ_FNQE01000008.1"/>
</dbReference>
<dbReference type="GO" id="GO:0003677">
    <property type="term" value="F:DNA binding"/>
    <property type="evidence" value="ECO:0007669"/>
    <property type="project" value="InterPro"/>
</dbReference>